<dbReference type="InterPro" id="IPR009078">
    <property type="entry name" value="Ferritin-like_SF"/>
</dbReference>
<dbReference type="CDD" id="cd07910">
    <property type="entry name" value="MiaE"/>
    <property type="match status" value="1"/>
</dbReference>
<dbReference type="Proteomes" id="UP000346198">
    <property type="component" value="Unassembled WGS sequence"/>
</dbReference>
<dbReference type="PANTHER" id="PTHR42637">
    <property type="entry name" value="TRNA-(MS[2]IO[6]A)-HYDROXYLASE"/>
    <property type="match status" value="1"/>
</dbReference>
<reference evidence="1 2" key="1">
    <citation type="submission" date="2019-04" db="EMBL/GenBank/DDBJ databases">
        <authorList>
            <person name="Van Vliet M D."/>
        </authorList>
    </citation>
    <scope>NUCLEOTIDE SEQUENCE [LARGE SCALE GENOMIC DNA]</scope>
    <source>
        <strain evidence="1 2">F21</strain>
    </source>
</reference>
<dbReference type="EMBL" id="CAAHFH010000002">
    <property type="protein sequence ID" value="VGO22274.1"/>
    <property type="molecule type" value="Genomic_DNA"/>
</dbReference>
<gene>
    <name evidence="1" type="ORF">SCARR_04356</name>
</gene>
<dbReference type="Pfam" id="PF06175">
    <property type="entry name" value="MiaE"/>
    <property type="match status" value="1"/>
</dbReference>
<dbReference type="RefSeq" id="WP_187356384.1">
    <property type="nucleotide sequence ID" value="NZ_CAAHFH010000002.1"/>
</dbReference>
<sequence>MELVNQSDLDALFDFLLCRTPQAWIEEALKHEEILLQNHCYLEQCAARNALQLMFRCPDKTDVLSKMSKLAREELRHFEKVHALLTKRGYAYKILKPSRYAGLLNAEIRKREPGQLTDSLIVGAYIEARSCERFASLAPHMDEEIAAFFSSLLKSEARHFKDYLTLAAKYAGEPIVARVAFFGEIERSAIESPDGLFRFHSGVPE</sequence>
<dbReference type="Gene3D" id="1.20.1260.10">
    <property type="match status" value="1"/>
</dbReference>
<proteinExistence type="predicted"/>
<dbReference type="AlphaFoldDB" id="A0A6C2USP3"/>
<dbReference type="InterPro" id="IPR012347">
    <property type="entry name" value="Ferritin-like"/>
</dbReference>
<protein>
    <recommendedName>
        <fullName evidence="3">tRNA-(Ms[2]io[6]A)-hydroxylase</fullName>
    </recommendedName>
</protein>
<dbReference type="GO" id="GO:0006400">
    <property type="term" value="P:tRNA modification"/>
    <property type="evidence" value="ECO:0007669"/>
    <property type="project" value="InterPro"/>
</dbReference>
<dbReference type="SUPFAM" id="SSF47240">
    <property type="entry name" value="Ferritin-like"/>
    <property type="match status" value="1"/>
</dbReference>
<keyword evidence="2" id="KW-1185">Reference proteome</keyword>
<dbReference type="InterPro" id="IPR010386">
    <property type="entry name" value="tRNA-Hydrxlase_MiaE"/>
</dbReference>
<evidence type="ECO:0008006" key="3">
    <source>
        <dbReference type="Google" id="ProtNLM"/>
    </source>
</evidence>
<dbReference type="PIRSF" id="PIRSF020736">
    <property type="entry name" value="MiaE"/>
    <property type="match status" value="1"/>
</dbReference>
<accession>A0A6C2USP3</accession>
<evidence type="ECO:0000313" key="1">
    <source>
        <dbReference type="EMBL" id="VGO22274.1"/>
    </source>
</evidence>
<dbReference type="GO" id="GO:0045301">
    <property type="term" value="F:tRNA 2-(methylsulfanyl)-N(6)-isopentenyladenosine(37) hydroxylase activity"/>
    <property type="evidence" value="ECO:0007669"/>
    <property type="project" value="InterPro"/>
</dbReference>
<evidence type="ECO:0000313" key="2">
    <source>
        <dbReference type="Proteomes" id="UP000346198"/>
    </source>
</evidence>
<organism evidence="1 2">
    <name type="scientific">Pontiella sulfatireligans</name>
    <dbReference type="NCBI Taxonomy" id="2750658"/>
    <lineage>
        <taxon>Bacteria</taxon>
        <taxon>Pseudomonadati</taxon>
        <taxon>Kiritimatiellota</taxon>
        <taxon>Kiritimatiellia</taxon>
        <taxon>Kiritimatiellales</taxon>
        <taxon>Pontiellaceae</taxon>
        <taxon>Pontiella</taxon>
    </lineage>
</organism>
<dbReference type="PANTHER" id="PTHR42637:SF1">
    <property type="entry name" value="TRNA 2-(METHYLSULFANYL)-N(6)-ISOPENTENYLADENOSINE(37) HYDROXYLASE"/>
    <property type="match status" value="1"/>
</dbReference>
<name>A0A6C2USP3_9BACT</name>